<sequence>MQATMSCYAYSVLITSWEPSNLVIKQSQSTLLLEGHESKLQFMIKRKH</sequence>
<accession>A0A2P2P5C7</accession>
<reference evidence="1" key="1">
    <citation type="submission" date="2018-02" db="EMBL/GenBank/DDBJ databases">
        <title>Rhizophora mucronata_Transcriptome.</title>
        <authorList>
            <person name="Meera S.P."/>
            <person name="Sreeshan A."/>
            <person name="Augustine A."/>
        </authorList>
    </citation>
    <scope>NUCLEOTIDE SEQUENCE</scope>
    <source>
        <tissue evidence="1">Leaf</tissue>
    </source>
</reference>
<proteinExistence type="predicted"/>
<evidence type="ECO:0000313" key="1">
    <source>
        <dbReference type="EMBL" id="MBX49952.1"/>
    </source>
</evidence>
<protein>
    <submittedName>
        <fullName evidence="1">Uncharacterized protein</fullName>
    </submittedName>
</protein>
<name>A0A2P2P5C7_RHIMU</name>
<organism evidence="1">
    <name type="scientific">Rhizophora mucronata</name>
    <name type="common">Asiatic mangrove</name>
    <dbReference type="NCBI Taxonomy" id="61149"/>
    <lineage>
        <taxon>Eukaryota</taxon>
        <taxon>Viridiplantae</taxon>
        <taxon>Streptophyta</taxon>
        <taxon>Embryophyta</taxon>
        <taxon>Tracheophyta</taxon>
        <taxon>Spermatophyta</taxon>
        <taxon>Magnoliopsida</taxon>
        <taxon>eudicotyledons</taxon>
        <taxon>Gunneridae</taxon>
        <taxon>Pentapetalae</taxon>
        <taxon>rosids</taxon>
        <taxon>fabids</taxon>
        <taxon>Malpighiales</taxon>
        <taxon>Rhizophoraceae</taxon>
        <taxon>Rhizophora</taxon>
    </lineage>
</organism>
<dbReference type="AlphaFoldDB" id="A0A2P2P5C7"/>
<dbReference type="EMBL" id="GGEC01069468">
    <property type="protein sequence ID" value="MBX49952.1"/>
    <property type="molecule type" value="Transcribed_RNA"/>
</dbReference>